<dbReference type="CDD" id="cd00570">
    <property type="entry name" value="GST_N_family"/>
    <property type="match status" value="1"/>
</dbReference>
<dbReference type="Pfam" id="PF02557">
    <property type="entry name" value="VanY"/>
    <property type="match status" value="1"/>
</dbReference>
<dbReference type="GO" id="GO:0006508">
    <property type="term" value="P:proteolysis"/>
    <property type="evidence" value="ECO:0007669"/>
    <property type="project" value="InterPro"/>
</dbReference>
<keyword evidence="3" id="KW-0121">Carboxypeptidase</keyword>
<dbReference type="InterPro" id="IPR009045">
    <property type="entry name" value="Zn_M74/Hedgehog-like"/>
</dbReference>
<proteinExistence type="predicted"/>
<evidence type="ECO:0000313" key="3">
    <source>
        <dbReference type="EMBL" id="SFI32798.1"/>
    </source>
</evidence>
<dbReference type="Proteomes" id="UP000199111">
    <property type="component" value="Unassembled WGS sequence"/>
</dbReference>
<gene>
    <name evidence="3" type="ORF">SAMN05216275_102428</name>
</gene>
<dbReference type="RefSeq" id="WP_245789122.1">
    <property type="nucleotide sequence ID" value="NZ_FOQY01000002.1"/>
</dbReference>
<evidence type="ECO:0000259" key="2">
    <source>
        <dbReference type="Pfam" id="PF02557"/>
    </source>
</evidence>
<accession>A0A1I3HAL6</accession>
<feature type="domain" description="D-alanyl-D-alanine carboxypeptidase-like core" evidence="2">
    <location>
        <begin position="75"/>
        <end position="153"/>
    </location>
</feature>
<evidence type="ECO:0000313" key="4">
    <source>
        <dbReference type="Proteomes" id="UP000199111"/>
    </source>
</evidence>
<feature type="compositionally biased region" description="Polar residues" evidence="1">
    <location>
        <begin position="234"/>
        <end position="244"/>
    </location>
</feature>
<dbReference type="NCBIfam" id="NF000086">
    <property type="entry name" value="vanY_far"/>
    <property type="match status" value="1"/>
</dbReference>
<sequence>MNEPHTLPPRPRDRLYAVATLVLAVLLLPAALARRPGRARELACRWALRTRFPAEDLTGLTDGATAAFTAARTEALWRHGQLLGLTSGYRDPLVQQRMFDEEVRRSGSPAVARRLVLPPAESNHVKGIALDVRPYEGARWLEEHGARYDLYRIYDNEWWHFEYRPDSGGTPPRRRPHPGVVPVLEDGDQLDESSGTRGSRAAAIALAPASPRRVSAEWRNSCGSQPVPGRFSAVRSSSMARAWP</sequence>
<name>A0A1I3HAL6_9ACTN</name>
<dbReference type="SUPFAM" id="SSF55166">
    <property type="entry name" value="Hedgehog/DD-peptidase"/>
    <property type="match status" value="1"/>
</dbReference>
<dbReference type="GeneID" id="96296755"/>
<feature type="region of interest" description="Disordered" evidence="1">
    <location>
        <begin position="217"/>
        <end position="244"/>
    </location>
</feature>
<keyword evidence="3" id="KW-0645">Protease</keyword>
<reference evidence="4" key="1">
    <citation type="submission" date="2016-10" db="EMBL/GenBank/DDBJ databases">
        <authorList>
            <person name="Varghese N."/>
            <person name="Submissions S."/>
        </authorList>
    </citation>
    <scope>NUCLEOTIDE SEQUENCE [LARGE SCALE GENOMIC DNA]</scope>
    <source>
        <strain evidence="4">CGMCC 4.2126</strain>
    </source>
</reference>
<keyword evidence="3" id="KW-0378">Hydrolase</keyword>
<dbReference type="Gene3D" id="3.30.1380.10">
    <property type="match status" value="1"/>
</dbReference>
<dbReference type="GO" id="GO:0004180">
    <property type="term" value="F:carboxypeptidase activity"/>
    <property type="evidence" value="ECO:0007669"/>
    <property type="project" value="UniProtKB-KW"/>
</dbReference>
<organism evidence="3 4">
    <name type="scientific">Streptosporangium canum</name>
    <dbReference type="NCBI Taxonomy" id="324952"/>
    <lineage>
        <taxon>Bacteria</taxon>
        <taxon>Bacillati</taxon>
        <taxon>Actinomycetota</taxon>
        <taxon>Actinomycetes</taxon>
        <taxon>Streptosporangiales</taxon>
        <taxon>Streptosporangiaceae</taxon>
        <taxon>Streptosporangium</taxon>
    </lineage>
</organism>
<dbReference type="InterPro" id="IPR003709">
    <property type="entry name" value="VanY-like_core_dom"/>
</dbReference>
<feature type="region of interest" description="Disordered" evidence="1">
    <location>
        <begin position="166"/>
        <end position="199"/>
    </location>
</feature>
<protein>
    <submittedName>
        <fullName evidence="3">D-alanyl-D-alanine carboxypeptidase</fullName>
    </submittedName>
</protein>
<dbReference type="AlphaFoldDB" id="A0A1I3HAL6"/>
<evidence type="ECO:0000256" key="1">
    <source>
        <dbReference type="SAM" id="MobiDB-lite"/>
    </source>
</evidence>
<dbReference type="EMBL" id="FOQY01000002">
    <property type="protein sequence ID" value="SFI32798.1"/>
    <property type="molecule type" value="Genomic_DNA"/>
</dbReference>
<keyword evidence="4" id="KW-1185">Reference proteome</keyword>